<comment type="similarity">
    <text evidence="6 10 11">Belongs to the ribulose-phosphate 3-epimerase family.</text>
</comment>
<comment type="caution">
    <text evidence="15">The sequence shown here is derived from an EMBL/GenBank/DDBJ whole genome shotgun (WGS) entry which is preliminary data.</text>
</comment>
<feature type="active site" description="Proton acceptor" evidence="10 12">
    <location>
        <position position="35"/>
    </location>
</feature>
<comment type="cofactor">
    <cofactor evidence="2">
        <name>Mn(2+)</name>
        <dbReference type="ChEBI" id="CHEBI:29035"/>
    </cofactor>
</comment>
<keyword evidence="13" id="KW-0464">Manganese</keyword>
<feature type="binding site" evidence="10 14">
    <location>
        <position position="68"/>
    </location>
    <ligand>
        <name>substrate</name>
    </ligand>
</feature>
<evidence type="ECO:0000256" key="3">
    <source>
        <dbReference type="ARBA" id="ARBA00001941"/>
    </source>
</evidence>
<dbReference type="Pfam" id="PF00834">
    <property type="entry name" value="Ribul_P_3_epim"/>
    <property type="match status" value="1"/>
</dbReference>
<dbReference type="STRING" id="592015.HMPREF1705_04228"/>
<dbReference type="EMBL" id="ACJX03000001">
    <property type="protein sequence ID" value="KRT34972.1"/>
    <property type="molecule type" value="Genomic_DNA"/>
</dbReference>
<evidence type="ECO:0000256" key="7">
    <source>
        <dbReference type="ARBA" id="ARBA00013188"/>
    </source>
</evidence>
<evidence type="ECO:0000256" key="13">
    <source>
        <dbReference type="PIRSR" id="PIRSR001461-2"/>
    </source>
</evidence>
<dbReference type="InterPro" id="IPR000056">
    <property type="entry name" value="Ribul_P_3_epim-like"/>
</dbReference>
<dbReference type="Proteomes" id="UP000005273">
    <property type="component" value="Unassembled WGS sequence"/>
</dbReference>
<dbReference type="PROSITE" id="PS01085">
    <property type="entry name" value="RIBUL_P_3_EPIMER_1"/>
    <property type="match status" value="1"/>
</dbReference>
<keyword evidence="13" id="KW-0862">Zinc</keyword>
<feature type="binding site" evidence="14">
    <location>
        <position position="179"/>
    </location>
    <ligand>
        <name>substrate</name>
    </ligand>
</feature>
<dbReference type="PIRSF" id="PIRSF001461">
    <property type="entry name" value="RPE"/>
    <property type="match status" value="1"/>
</dbReference>
<evidence type="ECO:0000256" key="8">
    <source>
        <dbReference type="ARBA" id="ARBA00022723"/>
    </source>
</evidence>
<dbReference type="InterPro" id="IPR026019">
    <property type="entry name" value="Ribul_P_3_epim"/>
</dbReference>
<dbReference type="GO" id="GO:0005737">
    <property type="term" value="C:cytoplasm"/>
    <property type="evidence" value="ECO:0007669"/>
    <property type="project" value="UniProtKB-ARBA"/>
</dbReference>
<dbReference type="InterPro" id="IPR011060">
    <property type="entry name" value="RibuloseP-bd_barrel"/>
</dbReference>
<keyword evidence="16" id="KW-1185">Reference proteome</keyword>
<name>A0A0T5X9A3_9BACT</name>
<evidence type="ECO:0000256" key="4">
    <source>
        <dbReference type="ARBA" id="ARBA00001947"/>
    </source>
</evidence>
<dbReference type="Gene3D" id="3.20.20.70">
    <property type="entry name" value="Aldolase class I"/>
    <property type="match status" value="1"/>
</dbReference>
<feature type="binding site" evidence="10 13">
    <location>
        <position position="68"/>
    </location>
    <ligand>
        <name>a divalent metal cation</name>
        <dbReference type="ChEBI" id="CHEBI:60240"/>
    </ligand>
</feature>
<evidence type="ECO:0000256" key="12">
    <source>
        <dbReference type="PIRSR" id="PIRSR001461-1"/>
    </source>
</evidence>
<dbReference type="FunFam" id="3.20.20.70:FF:000004">
    <property type="entry name" value="Ribulose-phosphate 3-epimerase"/>
    <property type="match status" value="1"/>
</dbReference>
<dbReference type="HAMAP" id="MF_02227">
    <property type="entry name" value="RPE"/>
    <property type="match status" value="1"/>
</dbReference>
<dbReference type="AlphaFoldDB" id="A0A0T5X9A3"/>
<comment type="function">
    <text evidence="10">Catalyzes the reversible epimerization of D-ribulose 5-phosphate to D-xylulose 5-phosphate.</text>
</comment>
<organism evidence="15 16">
    <name type="scientific">Acetomicrobium hydrogeniformans ATCC BAA-1850</name>
    <dbReference type="NCBI Taxonomy" id="592015"/>
    <lineage>
        <taxon>Bacteria</taxon>
        <taxon>Thermotogati</taxon>
        <taxon>Synergistota</taxon>
        <taxon>Synergistia</taxon>
        <taxon>Synergistales</taxon>
        <taxon>Acetomicrobiaceae</taxon>
        <taxon>Acetomicrobium</taxon>
    </lineage>
</organism>
<evidence type="ECO:0000256" key="5">
    <source>
        <dbReference type="ARBA" id="ARBA00001954"/>
    </source>
</evidence>
<dbReference type="GO" id="GO:0004750">
    <property type="term" value="F:D-ribulose-phosphate 3-epimerase activity"/>
    <property type="evidence" value="ECO:0007669"/>
    <property type="project" value="UniProtKB-UniRule"/>
</dbReference>
<dbReference type="NCBIfam" id="NF004076">
    <property type="entry name" value="PRK05581.1-4"/>
    <property type="match status" value="1"/>
</dbReference>
<feature type="binding site" evidence="10 14">
    <location>
        <position position="9"/>
    </location>
    <ligand>
        <name>substrate</name>
    </ligand>
</feature>
<evidence type="ECO:0000256" key="1">
    <source>
        <dbReference type="ARBA" id="ARBA00001782"/>
    </source>
</evidence>
<keyword evidence="8 10" id="KW-0479">Metal-binding</keyword>
<evidence type="ECO:0000256" key="6">
    <source>
        <dbReference type="ARBA" id="ARBA00009541"/>
    </source>
</evidence>
<gene>
    <name evidence="10" type="primary">rpe</name>
    <name evidence="15" type="ORF">HMPREF1705_04228</name>
</gene>
<evidence type="ECO:0000313" key="15">
    <source>
        <dbReference type="EMBL" id="KRT34972.1"/>
    </source>
</evidence>
<proteinExistence type="inferred from homology"/>
<evidence type="ECO:0000313" key="16">
    <source>
        <dbReference type="Proteomes" id="UP000005273"/>
    </source>
</evidence>
<reference evidence="16" key="1">
    <citation type="submission" date="2012-09" db="EMBL/GenBank/DDBJ databases">
        <authorList>
            <person name="Weinstock G."/>
            <person name="Sodergren E."/>
            <person name="Clifton S."/>
            <person name="Fulton L."/>
            <person name="Fulton B."/>
            <person name="Courtney L."/>
            <person name="Fronick C."/>
            <person name="Harrison M."/>
            <person name="Strong C."/>
            <person name="Farmer C."/>
            <person name="Delehaunty K."/>
            <person name="Markovic C."/>
            <person name="Hall O."/>
            <person name="Minx P."/>
            <person name="Tomlinson C."/>
            <person name="Mitreva M."/>
            <person name="Nelson J."/>
            <person name="Hou S."/>
            <person name="Wollam A."/>
            <person name="Pepin K.H."/>
            <person name="Johnson M."/>
            <person name="Bhonagiri V."/>
            <person name="Nash W.E."/>
            <person name="Suruliraj S."/>
            <person name="Warren W."/>
            <person name="Chinwalla A."/>
            <person name="Mardis E.R."/>
            <person name="Wilson R.K."/>
        </authorList>
    </citation>
    <scope>NUCLEOTIDE SEQUENCE [LARGE SCALE GENOMIC DNA]</scope>
    <source>
        <strain evidence="16">OS1</strain>
    </source>
</reference>
<dbReference type="GO" id="GO:0046872">
    <property type="term" value="F:metal ion binding"/>
    <property type="evidence" value="ECO:0007669"/>
    <property type="project" value="UniProtKB-UniRule"/>
</dbReference>
<comment type="cofactor">
    <cofactor evidence="4">
        <name>Zn(2+)</name>
        <dbReference type="ChEBI" id="CHEBI:29105"/>
    </cofactor>
</comment>
<accession>A0A0T5X9A3</accession>
<sequence length="224" mass="24710">MRKVILAPSLLSANPLDIAGDIEKIKGQCDWLHIDVMDGHFVPNLAYGPNLVAALRSDENISLPIDVHLMVEPPECFIDLFLPLGVDYLTVQIEATPHAHRVLQRIRDSGVKCGIALNPGTPVEWVAPLLPFLDMVLVMSVNPGFGGQKFIPQVLEKAGWLYRERAVKNFNFLIEMDGGLGLENVHTAVRYGCDVIVAGNAVFGHSDPAFALKTMRDKIMEVFQ</sequence>
<evidence type="ECO:0000256" key="2">
    <source>
        <dbReference type="ARBA" id="ARBA00001936"/>
    </source>
</evidence>
<dbReference type="PANTHER" id="PTHR11749">
    <property type="entry name" value="RIBULOSE-5-PHOSPHATE-3-EPIMERASE"/>
    <property type="match status" value="1"/>
</dbReference>
<dbReference type="EC" id="5.1.3.1" evidence="7 10"/>
<dbReference type="SUPFAM" id="SSF51366">
    <property type="entry name" value="Ribulose-phoshate binding barrel"/>
    <property type="match status" value="1"/>
</dbReference>
<comment type="catalytic activity">
    <reaction evidence="1 10 11">
        <text>D-ribulose 5-phosphate = D-xylulose 5-phosphate</text>
        <dbReference type="Rhea" id="RHEA:13677"/>
        <dbReference type="ChEBI" id="CHEBI:57737"/>
        <dbReference type="ChEBI" id="CHEBI:58121"/>
        <dbReference type="EC" id="5.1.3.1"/>
    </reaction>
</comment>
<feature type="binding site" evidence="10">
    <location>
        <begin position="177"/>
        <end position="179"/>
    </location>
    <ligand>
        <name>substrate</name>
    </ligand>
</feature>
<feature type="binding site" evidence="10 13">
    <location>
        <position position="177"/>
    </location>
    <ligand>
        <name>a divalent metal cation</name>
        <dbReference type="ChEBI" id="CHEBI:60240"/>
    </ligand>
</feature>
<comment type="cofactor">
    <cofactor evidence="10 13">
        <name>a divalent metal cation</name>
        <dbReference type="ChEBI" id="CHEBI:60240"/>
    </cofactor>
    <text evidence="10 13">Binds 1 divalent metal cation per subunit.</text>
</comment>
<dbReference type="eggNOG" id="COG0036">
    <property type="taxonomic scope" value="Bacteria"/>
</dbReference>
<keyword evidence="13" id="KW-0170">Cobalt</keyword>
<feature type="binding site" evidence="10 13">
    <location>
        <position position="33"/>
    </location>
    <ligand>
        <name>a divalent metal cation</name>
        <dbReference type="ChEBI" id="CHEBI:60240"/>
    </ligand>
</feature>
<comment type="pathway">
    <text evidence="10">Carbohydrate degradation.</text>
</comment>
<dbReference type="InterPro" id="IPR013785">
    <property type="entry name" value="Aldolase_TIM"/>
</dbReference>
<comment type="cofactor">
    <cofactor evidence="5">
        <name>Fe(2+)</name>
        <dbReference type="ChEBI" id="CHEBI:29033"/>
    </cofactor>
</comment>
<keyword evidence="10 11" id="KW-0119">Carbohydrate metabolism</keyword>
<protein>
    <recommendedName>
        <fullName evidence="7 10">Ribulose-phosphate 3-epimerase</fullName>
        <ecNumber evidence="7 10">5.1.3.1</ecNumber>
    </recommendedName>
</protein>
<comment type="caution">
    <text evidence="10">Lacks conserved residue(s) required for the propagation of feature annotation.</text>
</comment>
<comment type="cofactor">
    <cofactor evidence="3">
        <name>Co(2+)</name>
        <dbReference type="ChEBI" id="CHEBI:48828"/>
    </cofactor>
</comment>
<dbReference type="NCBIfam" id="TIGR01163">
    <property type="entry name" value="rpe"/>
    <property type="match status" value="1"/>
</dbReference>
<feature type="binding site" evidence="10 13">
    <location>
        <position position="35"/>
    </location>
    <ligand>
        <name>a divalent metal cation</name>
        <dbReference type="ChEBI" id="CHEBI:60240"/>
    </ligand>
</feature>
<evidence type="ECO:0000256" key="9">
    <source>
        <dbReference type="ARBA" id="ARBA00023235"/>
    </source>
</evidence>
<dbReference type="GO" id="GO:0019323">
    <property type="term" value="P:pentose catabolic process"/>
    <property type="evidence" value="ECO:0007669"/>
    <property type="project" value="UniProtKB-UniRule"/>
</dbReference>
<dbReference type="RefSeq" id="WP_009202376.1">
    <property type="nucleotide sequence ID" value="NZ_ACJX03000001.1"/>
</dbReference>
<dbReference type="GO" id="GO:0006098">
    <property type="term" value="P:pentose-phosphate shunt"/>
    <property type="evidence" value="ECO:0007669"/>
    <property type="project" value="UniProtKB-UniRule"/>
</dbReference>
<keyword evidence="9 10" id="KW-0413">Isomerase</keyword>
<feature type="binding site" evidence="10 14">
    <location>
        <begin position="144"/>
        <end position="147"/>
    </location>
    <ligand>
        <name>substrate</name>
    </ligand>
</feature>
<feature type="active site" description="Proton donor" evidence="10 12">
    <location>
        <position position="177"/>
    </location>
</feature>
<evidence type="ECO:0000256" key="10">
    <source>
        <dbReference type="HAMAP-Rule" id="MF_02227"/>
    </source>
</evidence>
<evidence type="ECO:0000256" key="14">
    <source>
        <dbReference type="PIRSR" id="PIRSR001461-3"/>
    </source>
</evidence>
<dbReference type="CDD" id="cd00429">
    <property type="entry name" value="RPE"/>
    <property type="match status" value="1"/>
</dbReference>
<evidence type="ECO:0000256" key="11">
    <source>
        <dbReference type="PIRNR" id="PIRNR001461"/>
    </source>
</evidence>